<dbReference type="Proteomes" id="UP000325315">
    <property type="component" value="Unassembled WGS sequence"/>
</dbReference>
<accession>A0A5B6WH76</accession>
<evidence type="ECO:0000313" key="2">
    <source>
        <dbReference type="Proteomes" id="UP000325315"/>
    </source>
</evidence>
<proteinExistence type="predicted"/>
<reference evidence="1" key="1">
    <citation type="submission" date="2019-08" db="EMBL/GenBank/DDBJ databases">
        <authorList>
            <person name="Liu F."/>
        </authorList>
    </citation>
    <scope>NUCLEOTIDE SEQUENCE [LARGE SCALE GENOMIC DNA]</scope>
    <source>
        <strain evidence="1">PA1801</strain>
        <tissue evidence="1">Leaf</tissue>
    </source>
</reference>
<dbReference type="PANTHER" id="PTHR45835:SF99">
    <property type="entry name" value="CHROMO DOMAIN-CONTAINING PROTEIN-RELATED"/>
    <property type="match status" value="1"/>
</dbReference>
<evidence type="ECO:0000313" key="1">
    <source>
        <dbReference type="EMBL" id="KAA3480467.1"/>
    </source>
</evidence>
<gene>
    <name evidence="1" type="ORF">EPI10_020893</name>
</gene>
<keyword evidence="2" id="KW-1185">Reference proteome</keyword>
<dbReference type="OrthoDB" id="998058at2759"/>
<organism evidence="1 2">
    <name type="scientific">Gossypium australe</name>
    <dbReference type="NCBI Taxonomy" id="47621"/>
    <lineage>
        <taxon>Eukaryota</taxon>
        <taxon>Viridiplantae</taxon>
        <taxon>Streptophyta</taxon>
        <taxon>Embryophyta</taxon>
        <taxon>Tracheophyta</taxon>
        <taxon>Spermatophyta</taxon>
        <taxon>Magnoliopsida</taxon>
        <taxon>eudicotyledons</taxon>
        <taxon>Gunneridae</taxon>
        <taxon>Pentapetalae</taxon>
        <taxon>rosids</taxon>
        <taxon>malvids</taxon>
        <taxon>Malvales</taxon>
        <taxon>Malvaceae</taxon>
        <taxon>Malvoideae</taxon>
        <taxon>Gossypium</taxon>
    </lineage>
</organism>
<protein>
    <submittedName>
        <fullName evidence="1">Transposon Tf2-9 polyprotein</fullName>
    </submittedName>
</protein>
<dbReference type="InterPro" id="IPR036397">
    <property type="entry name" value="RNaseH_sf"/>
</dbReference>
<dbReference type="Gene3D" id="3.30.420.10">
    <property type="entry name" value="Ribonuclease H-like superfamily/Ribonuclease H"/>
    <property type="match status" value="1"/>
</dbReference>
<sequence>MIQILEDMLRSCIIEFGRCWKNTCYWLSSLINNSYQSNIKMTLYEAFYGRKCRTPVCWTKLGENKLVGLKLIRETEEKSEILREKKFYVDLKRKDTEYSVGKLSPRFIGAYEVLERIRPKSQCLSCINVEKIQPDLTYEEEPDKILSREVKELRNK</sequence>
<dbReference type="PANTHER" id="PTHR45835">
    <property type="entry name" value="YALI0A06105P"/>
    <property type="match status" value="1"/>
</dbReference>
<dbReference type="AlphaFoldDB" id="A0A5B6WH76"/>
<name>A0A5B6WH76_9ROSI</name>
<dbReference type="EMBL" id="SMMG02000003">
    <property type="protein sequence ID" value="KAA3480467.1"/>
    <property type="molecule type" value="Genomic_DNA"/>
</dbReference>
<dbReference type="GO" id="GO:0003676">
    <property type="term" value="F:nucleic acid binding"/>
    <property type="evidence" value="ECO:0007669"/>
    <property type="project" value="InterPro"/>
</dbReference>
<comment type="caution">
    <text evidence="1">The sequence shown here is derived from an EMBL/GenBank/DDBJ whole genome shotgun (WGS) entry which is preliminary data.</text>
</comment>